<sequence length="111" mass="12171">MIFARDPETSCRWYTEHVLRLESTALQVDSGFWFVEVDGVEIGFHPADDERNPFGASVVAYFATGNLSTHREELLAAGARHHRGPLVIDGGRSICQLVDPFGGIFGLDGPP</sequence>
<dbReference type="HOGENOM" id="CLU_141550_1_0_11"/>
<evidence type="ECO:0008006" key="3">
    <source>
        <dbReference type="Google" id="ProtNLM"/>
    </source>
</evidence>
<name>A0A075JDV6_9MICO</name>
<protein>
    <recommendedName>
        <fullName evidence="3">Glyoxalase</fullName>
    </recommendedName>
</protein>
<dbReference type="KEGG" id="dni:HX89_01220"/>
<dbReference type="OrthoDB" id="4565236at2"/>
<dbReference type="AlphaFoldDB" id="A0A075JDV6"/>
<keyword evidence="2" id="KW-1185">Reference proteome</keyword>
<reference evidence="1 2" key="1">
    <citation type="submission" date="2014-07" db="EMBL/GenBank/DDBJ databases">
        <title>Genome Sequencing of Dermacoccus nishinomiyaensis.</title>
        <authorList>
            <person name="Hong K.W."/>
            <person name="Chan K.G."/>
        </authorList>
    </citation>
    <scope>NUCLEOTIDE SEQUENCE [LARGE SCALE GENOMIC DNA]</scope>
    <source>
        <strain evidence="1 2">M25</strain>
    </source>
</reference>
<dbReference type="Proteomes" id="UP000027986">
    <property type="component" value="Chromosome"/>
</dbReference>
<organism evidence="1 2">
    <name type="scientific">Dermacoccus nishinomiyaensis</name>
    <dbReference type="NCBI Taxonomy" id="1274"/>
    <lineage>
        <taxon>Bacteria</taxon>
        <taxon>Bacillati</taxon>
        <taxon>Actinomycetota</taxon>
        <taxon>Actinomycetes</taxon>
        <taxon>Micrococcales</taxon>
        <taxon>Dermacoccaceae</taxon>
        <taxon>Dermacoccus</taxon>
    </lineage>
</organism>
<dbReference type="SUPFAM" id="SSF54593">
    <property type="entry name" value="Glyoxalase/Bleomycin resistance protein/Dihydroxybiphenyl dioxygenase"/>
    <property type="match status" value="1"/>
</dbReference>
<dbReference type="InterPro" id="IPR029068">
    <property type="entry name" value="Glyas_Bleomycin-R_OHBP_Dase"/>
</dbReference>
<dbReference type="eggNOG" id="COG0346">
    <property type="taxonomic scope" value="Bacteria"/>
</dbReference>
<evidence type="ECO:0000313" key="2">
    <source>
        <dbReference type="Proteomes" id="UP000027986"/>
    </source>
</evidence>
<evidence type="ECO:0000313" key="1">
    <source>
        <dbReference type="EMBL" id="AIF39835.1"/>
    </source>
</evidence>
<dbReference type="Gene3D" id="3.10.180.10">
    <property type="entry name" value="2,3-Dihydroxybiphenyl 1,2-Dioxygenase, domain 1"/>
    <property type="match status" value="1"/>
</dbReference>
<dbReference type="EMBL" id="CP008889">
    <property type="protein sequence ID" value="AIF39835.1"/>
    <property type="molecule type" value="Genomic_DNA"/>
</dbReference>
<gene>
    <name evidence="1" type="ORF">HX89_01220</name>
</gene>
<proteinExistence type="predicted"/>
<accession>A0A075JDV6</accession>